<evidence type="ECO:0008006" key="4">
    <source>
        <dbReference type="Google" id="ProtNLM"/>
    </source>
</evidence>
<evidence type="ECO:0000256" key="1">
    <source>
        <dbReference type="ARBA" id="ARBA00023136"/>
    </source>
</evidence>
<protein>
    <recommendedName>
        <fullName evidence="4">Penicillin-binding protein activator</fullName>
    </recommendedName>
</protein>
<evidence type="ECO:0000313" key="2">
    <source>
        <dbReference type="EMBL" id="MBB5020061.1"/>
    </source>
</evidence>
<dbReference type="Pfam" id="PF04348">
    <property type="entry name" value="LppC"/>
    <property type="match status" value="1"/>
</dbReference>
<organism evidence="2 3">
    <name type="scientific">Chitinivorax tropicus</name>
    <dbReference type="NCBI Taxonomy" id="714531"/>
    <lineage>
        <taxon>Bacteria</taxon>
        <taxon>Pseudomonadati</taxon>
        <taxon>Pseudomonadota</taxon>
        <taxon>Betaproteobacteria</taxon>
        <taxon>Chitinivorax</taxon>
    </lineage>
</organism>
<sequence>MIALLLPIGNKALGVPAEAFRDGFIAAANAKPETDLPIRVYPTNELTDDLLFNYKQAVDEGARAVVGPLTKPAISTLSSSGLVSVPTLALNTVDSGANLPDLLYTLSLSAEAEARQVARAAYGGTQSRAMIIGNDSPLNRRIAQAFGEEWRQLGGTIEADYQVGSQATLQRLRETLDRIRPELVFFALDAKRARQVRPYLGYAMPVYATSQVHNGLMNAPVNRELLGVQFVDMPWLTDKANPLVSQYPAIPQKLTADLERLYALGIDAYRIAARMAKGDVISSFEGVTGHVELKRQQFLRTVPLTSFGSDSNP</sequence>
<evidence type="ECO:0000313" key="3">
    <source>
        <dbReference type="Proteomes" id="UP000575898"/>
    </source>
</evidence>
<name>A0A840MY34_9PROT</name>
<accession>A0A840MY34</accession>
<keyword evidence="3" id="KW-1185">Reference proteome</keyword>
<dbReference type="GO" id="GO:0031241">
    <property type="term" value="C:periplasmic side of cell outer membrane"/>
    <property type="evidence" value="ECO:0007669"/>
    <property type="project" value="TreeGrafter"/>
</dbReference>
<dbReference type="SUPFAM" id="SSF53822">
    <property type="entry name" value="Periplasmic binding protein-like I"/>
    <property type="match status" value="1"/>
</dbReference>
<dbReference type="CDD" id="cd06339">
    <property type="entry name" value="PBP1_YraM_LppC_lipoprotein-like"/>
    <property type="match status" value="1"/>
</dbReference>
<dbReference type="AlphaFoldDB" id="A0A840MY34"/>
<dbReference type="GO" id="GO:0009252">
    <property type="term" value="P:peptidoglycan biosynthetic process"/>
    <property type="evidence" value="ECO:0007669"/>
    <property type="project" value="TreeGrafter"/>
</dbReference>
<dbReference type="InterPro" id="IPR028082">
    <property type="entry name" value="Peripla_BP_I"/>
</dbReference>
<dbReference type="EMBL" id="JACHHY010000024">
    <property type="protein sequence ID" value="MBB5020061.1"/>
    <property type="molecule type" value="Genomic_DNA"/>
</dbReference>
<dbReference type="InterPro" id="IPR007443">
    <property type="entry name" value="LpoA"/>
</dbReference>
<reference evidence="2 3" key="1">
    <citation type="submission" date="2020-08" db="EMBL/GenBank/DDBJ databases">
        <title>Genomic Encyclopedia of Type Strains, Phase IV (KMG-IV): sequencing the most valuable type-strain genomes for metagenomic binning, comparative biology and taxonomic classification.</title>
        <authorList>
            <person name="Goeker M."/>
        </authorList>
    </citation>
    <scope>NUCLEOTIDE SEQUENCE [LARGE SCALE GENOMIC DNA]</scope>
    <source>
        <strain evidence="2 3">DSM 27165</strain>
    </source>
</reference>
<dbReference type="Gene3D" id="3.40.50.2300">
    <property type="match status" value="2"/>
</dbReference>
<dbReference type="Proteomes" id="UP000575898">
    <property type="component" value="Unassembled WGS sequence"/>
</dbReference>
<dbReference type="RefSeq" id="WP_184041472.1">
    <property type="nucleotide sequence ID" value="NZ_JACHHY010000024.1"/>
</dbReference>
<dbReference type="PANTHER" id="PTHR38038">
    <property type="entry name" value="PENICILLIN-BINDING PROTEIN ACTIVATOR LPOA"/>
    <property type="match status" value="1"/>
</dbReference>
<gene>
    <name evidence="2" type="ORF">HNQ59_003374</name>
</gene>
<proteinExistence type="predicted"/>
<comment type="caution">
    <text evidence="2">The sequence shown here is derived from an EMBL/GenBank/DDBJ whole genome shotgun (WGS) entry which is preliminary data.</text>
</comment>
<dbReference type="PANTHER" id="PTHR38038:SF1">
    <property type="entry name" value="PENICILLIN-BINDING PROTEIN ACTIVATOR LPOA"/>
    <property type="match status" value="1"/>
</dbReference>
<keyword evidence="1" id="KW-0472">Membrane</keyword>
<dbReference type="GO" id="GO:0030234">
    <property type="term" value="F:enzyme regulator activity"/>
    <property type="evidence" value="ECO:0007669"/>
    <property type="project" value="TreeGrafter"/>
</dbReference>